<dbReference type="InterPro" id="IPR013783">
    <property type="entry name" value="Ig-like_fold"/>
</dbReference>
<reference evidence="5" key="1">
    <citation type="journal article" date="2023" name="G3 (Bethesda)">
        <title>Whole genome assembly and annotation of the endangered Caribbean coral Acropora cervicornis.</title>
        <authorList>
            <person name="Selwyn J.D."/>
            <person name="Vollmer S.V."/>
        </authorList>
    </citation>
    <scope>NUCLEOTIDE SEQUENCE</scope>
    <source>
        <strain evidence="5">K2</strain>
    </source>
</reference>
<dbReference type="Pfam" id="PF00071">
    <property type="entry name" value="Ras"/>
    <property type="match status" value="1"/>
</dbReference>
<dbReference type="InterPro" id="IPR027417">
    <property type="entry name" value="P-loop_NTPase"/>
</dbReference>
<dbReference type="PROSITE" id="PS51419">
    <property type="entry name" value="RAB"/>
    <property type="match status" value="1"/>
</dbReference>
<dbReference type="SUPFAM" id="SSF50985">
    <property type="entry name" value="RCC1/BLIP-II"/>
    <property type="match status" value="2"/>
</dbReference>
<dbReference type="Gene3D" id="2.60.40.10">
    <property type="entry name" value="Immunoglobulins"/>
    <property type="match status" value="1"/>
</dbReference>
<dbReference type="PRINTS" id="PR00633">
    <property type="entry name" value="RCCNDNSATION"/>
</dbReference>
<keyword evidence="1" id="KW-0677">Repeat</keyword>
<evidence type="ECO:0000313" key="5">
    <source>
        <dbReference type="EMBL" id="KAK2566018.1"/>
    </source>
</evidence>
<protein>
    <submittedName>
        <fullName evidence="5">E3 ubiquitin-protein ligase HERC4</fullName>
    </submittedName>
</protein>
<dbReference type="InterPro" id="IPR001806">
    <property type="entry name" value="Small_GTPase"/>
</dbReference>
<feature type="repeat" description="RCC1" evidence="3">
    <location>
        <begin position="945"/>
        <end position="996"/>
    </location>
</feature>
<dbReference type="PROSITE" id="PS50012">
    <property type="entry name" value="RCC1_3"/>
    <property type="match status" value="6"/>
</dbReference>
<dbReference type="PROSITE" id="PS00626">
    <property type="entry name" value="RCC1_2"/>
    <property type="match status" value="3"/>
</dbReference>
<dbReference type="GO" id="GO:0005525">
    <property type="term" value="F:GTP binding"/>
    <property type="evidence" value="ECO:0007669"/>
    <property type="project" value="InterPro"/>
</dbReference>
<dbReference type="Pfam" id="PF25390">
    <property type="entry name" value="WD40_RLD"/>
    <property type="match status" value="1"/>
</dbReference>
<dbReference type="Gene3D" id="3.40.50.300">
    <property type="entry name" value="P-loop containing nucleotide triphosphate hydrolases"/>
    <property type="match status" value="1"/>
</dbReference>
<dbReference type="InterPro" id="IPR051210">
    <property type="entry name" value="Ub_ligase/GEF_domain"/>
</dbReference>
<dbReference type="SMART" id="SM00175">
    <property type="entry name" value="RAB"/>
    <property type="match status" value="1"/>
</dbReference>
<feature type="domain" description="RCC1-like" evidence="4">
    <location>
        <begin position="458"/>
        <end position="735"/>
    </location>
</feature>
<dbReference type="SUPFAM" id="SSF52540">
    <property type="entry name" value="P-loop containing nucleoside triphosphate hydrolases"/>
    <property type="match status" value="1"/>
</dbReference>
<feature type="repeat" description="RCC1" evidence="3">
    <location>
        <begin position="477"/>
        <end position="527"/>
    </location>
</feature>
<dbReference type="SMART" id="SM00173">
    <property type="entry name" value="RAS"/>
    <property type="match status" value="1"/>
</dbReference>
<feature type="repeat" description="RCC1" evidence="3">
    <location>
        <begin position="685"/>
        <end position="727"/>
    </location>
</feature>
<name>A0AAD9QRF2_ACRCE</name>
<proteinExistence type="predicted"/>
<feature type="repeat" description="Filamin" evidence="2">
    <location>
        <begin position="1089"/>
        <end position="1148"/>
    </location>
</feature>
<feature type="repeat" description="RCC1" evidence="3">
    <location>
        <begin position="578"/>
        <end position="625"/>
    </location>
</feature>
<dbReference type="Gene3D" id="2.130.10.30">
    <property type="entry name" value="Regulator of chromosome condensation 1/beta-lactamase-inhibitor protein II"/>
    <property type="match status" value="3"/>
</dbReference>
<evidence type="ECO:0000256" key="2">
    <source>
        <dbReference type="PROSITE-ProRule" id="PRU00087"/>
    </source>
</evidence>
<dbReference type="GO" id="GO:0003924">
    <property type="term" value="F:GTPase activity"/>
    <property type="evidence" value="ECO:0007669"/>
    <property type="project" value="InterPro"/>
</dbReference>
<dbReference type="InterPro" id="IPR005225">
    <property type="entry name" value="Small_GTP-bd"/>
</dbReference>
<evidence type="ECO:0000256" key="1">
    <source>
        <dbReference type="ARBA" id="ARBA00022737"/>
    </source>
</evidence>
<dbReference type="NCBIfam" id="TIGR00231">
    <property type="entry name" value="small_GTP"/>
    <property type="match status" value="1"/>
</dbReference>
<sequence length="1874" mass="206214">MHVNKVNCPRSLLSLPKGLDCVTGTSSIPKPPNEQEVCSLKWPRILVCVSFPSVSGSNDLMSADVSVVARDLGATSKDAASSQCFKVVLLGDPRVGKTSLIKALKSDTKPRDDTEYKPTTGALVTHYDLTASCRLLITDASGNQEFATLTNLYLRNLHCVVFVFSLSEPLSFKGLTRWFEIFKQSCSGDASKVAKFVVGNKIDAVHGRTELQGEATCFAESIGAEMWVTSAPKSFNIHELFTRIADNVNQMPGKELVFGASDLEDYDTKFSHQSIIDDALIGKGALVRYPDPIHLDTEQEEISELMLSHQCVTMTGQKRTFKWGTWSRELGSEEAVMKQSSKPSRPSENKLWSFAMATAPSTTWQYENLEGVVKYGTIIRRQPTKTEFKNVERMIFSSGDESGWERNYGLFYMLLQRNNDLSEIGLNSVSDKMCRSAASQKIAVQNNFHLKPSPVFGQVTSVDLSCTHAGAVLADNETVSTWGHGKSGALGILPPHSTIIPTLVTSIDCQIKQIACGAEFTLMMTQQGKVLSCGKGTFGKLGHGDEEDRKSPTLINTLQNVQAIAAGGDHAAAVTNKGYLYQWGLECADPQLTQFDASPKLLKMGNVTVTSISCGTHHSVLLGDGTFLYSGIAYAWGRGSHGRLGVGHRQNFFSPRCVRALYVKGIIVTQVSTGDKHTAFLTKNGEVYTCGSNVCGQLGYFTSSEDSDVPAEKVCCNEDYTMVLTQDGNVIVWGKCFYGTMLEDAIPLDLNDKKDINILDVTTCNLLSEDAFVELTFALTSDCTLLICAGMLFDMDCLVTDGTTPVIPVNKTNLKTLCSMGHILVSVDAEGKVFYADLSSWLYQVEPEKQKTQCENFMNTLLIKMKERASSSTLPTIEFVPIPSFHGSVIEVQATLGAFLFCSSIGDVYSWSPGDDVLHHKELNNEIILQIACGANHCVAISTEGTVYACGDGSSGQLGNGSFRSADTFQLVPLTEFERVKNVSCGWASTCVITENGKASSILHSSLCYLDLPRGEKIRRKQKPFKFAPRSEDGKEDGHVVPAGYELKVAGDVGVCDPGFVLVGQALTLEIFPRNTNFSSASCMEFRTEVAVASPDSSQILCKGTIKRSQTSNKSFVASVVFHSEGTFNVHVTRNGQNVLGSPFKVTSENGAELKKFKLSLIGCDIYCLRTVGGVLQQAISDRRELGIELWGVPSITADLQTQETFQLASMTDGGIYIFVWDAISGKCPEENLSFWLHQLFLSAPRSNVILLGVNSSASYANDIDLKLFQKINPQLKRCIFTGITFTSEPRQLLEEVLSLAHETTKSQRLVRKGFQRLVAKVAEEKKSGAEILNETSFKCLAGECGLENDSLCKEAAENIEIIGMCLLVRAESFSLVLQPSWLSRHLNEMTKVCHLGSVDRSDLETPKQHLMNLLISKRLALERQEKSKIDIVPLLSSIPEESWSPVDESRYTLYRHLILRAPSYDLHSIFHCVAANALQNFTRVSLGRYYLVIHNDHFQCRIDCGPCIVNASVAEIRIIVRANSREKCKSVTQEMESFLQTCYGTLGLSSEVNFKASCSICRQCYIDLADIQEVSMRGDEDHVSCKRCHRNIPVGDLLNGFNEMRDVLEMNWRPFHGLQVTDSPSSKYGTPSPEILLRPLMLYLEDRDERQGTKLLSEIRGMFENMTRMFADMKNYDTPRTVCILPEFHRSSILKGNALKSMLTYGQPKYRLYLLCEGHGDGTGVHFLDSDKHKGYKLETVIADRLIKENVSLLRIGVQLLSASASLIGMGAALGPISEVLGIVGLNVGLMIGESAGSVHQPKGLSDLSADVGIGYQVDGEKYAYMRKLLSELGPTDDFGGLLQEPRNEIGAVWVCEKHRLYAKGTKQVKVMP</sequence>
<evidence type="ECO:0000256" key="3">
    <source>
        <dbReference type="PROSITE-ProRule" id="PRU00235"/>
    </source>
</evidence>
<dbReference type="InterPro" id="IPR000408">
    <property type="entry name" value="Reg_chr_condens"/>
</dbReference>
<dbReference type="InterPro" id="IPR014756">
    <property type="entry name" value="Ig_E-set"/>
</dbReference>
<keyword evidence="6" id="KW-1185">Reference proteome</keyword>
<dbReference type="Pfam" id="PF13540">
    <property type="entry name" value="RCC1_2"/>
    <property type="match status" value="1"/>
</dbReference>
<gene>
    <name evidence="5" type="ORF">P5673_010341</name>
</gene>
<dbReference type="SMART" id="SM00174">
    <property type="entry name" value="RHO"/>
    <property type="match status" value="1"/>
</dbReference>
<dbReference type="SUPFAM" id="SSF81296">
    <property type="entry name" value="E set domains"/>
    <property type="match status" value="1"/>
</dbReference>
<evidence type="ECO:0000259" key="4">
    <source>
        <dbReference type="Pfam" id="PF25390"/>
    </source>
</evidence>
<accession>A0AAD9QRF2</accession>
<organism evidence="5 6">
    <name type="scientific">Acropora cervicornis</name>
    <name type="common">Staghorn coral</name>
    <dbReference type="NCBI Taxonomy" id="6130"/>
    <lineage>
        <taxon>Eukaryota</taxon>
        <taxon>Metazoa</taxon>
        <taxon>Cnidaria</taxon>
        <taxon>Anthozoa</taxon>
        <taxon>Hexacorallia</taxon>
        <taxon>Scleractinia</taxon>
        <taxon>Astrocoeniina</taxon>
        <taxon>Acroporidae</taxon>
        <taxon>Acropora</taxon>
    </lineage>
</organism>
<feature type="repeat" description="RCC1" evidence="3">
    <location>
        <begin position="528"/>
        <end position="577"/>
    </location>
</feature>
<dbReference type="Proteomes" id="UP001249851">
    <property type="component" value="Unassembled WGS sequence"/>
</dbReference>
<dbReference type="CDD" id="cd00154">
    <property type="entry name" value="Rab"/>
    <property type="match status" value="1"/>
</dbReference>
<evidence type="ECO:0000313" key="6">
    <source>
        <dbReference type="Proteomes" id="UP001249851"/>
    </source>
</evidence>
<dbReference type="PANTHER" id="PTHR22870:SF408">
    <property type="entry name" value="OS09G0560450 PROTEIN"/>
    <property type="match status" value="1"/>
</dbReference>
<dbReference type="InterPro" id="IPR017868">
    <property type="entry name" value="Filamin/ABP280_repeat-like"/>
</dbReference>
<dbReference type="InterPro" id="IPR058923">
    <property type="entry name" value="RCC1-like_dom"/>
</dbReference>
<feature type="repeat" description="RCC1" evidence="3">
    <location>
        <begin position="631"/>
        <end position="684"/>
    </location>
</feature>
<dbReference type="PROSITE" id="PS50194">
    <property type="entry name" value="FILAMIN_REPEAT"/>
    <property type="match status" value="1"/>
</dbReference>
<dbReference type="PANTHER" id="PTHR22870">
    <property type="entry name" value="REGULATOR OF CHROMOSOME CONDENSATION"/>
    <property type="match status" value="1"/>
</dbReference>
<comment type="caution">
    <text evidence="5">The sequence shown here is derived from an EMBL/GenBank/DDBJ whole genome shotgun (WGS) entry which is preliminary data.</text>
</comment>
<reference evidence="5" key="2">
    <citation type="journal article" date="2023" name="Science">
        <title>Genomic signatures of disease resistance in endangered staghorn corals.</title>
        <authorList>
            <person name="Vollmer S.V."/>
            <person name="Selwyn J.D."/>
            <person name="Despard B.A."/>
            <person name="Roesel C.L."/>
        </authorList>
    </citation>
    <scope>NUCLEOTIDE SEQUENCE</scope>
    <source>
        <strain evidence="5">K2</strain>
    </source>
</reference>
<dbReference type="InterPro" id="IPR009091">
    <property type="entry name" value="RCC1/BLIP-II"/>
</dbReference>
<dbReference type="EMBL" id="JARQWQ010000018">
    <property type="protein sequence ID" value="KAK2566018.1"/>
    <property type="molecule type" value="Genomic_DNA"/>
</dbReference>